<organism evidence="8 11">
    <name type="scientific">Frederiksenia canicola</name>
    <dbReference type="NCBI Taxonomy" id="123824"/>
    <lineage>
        <taxon>Bacteria</taxon>
        <taxon>Pseudomonadati</taxon>
        <taxon>Pseudomonadota</taxon>
        <taxon>Gammaproteobacteria</taxon>
        <taxon>Pasteurellales</taxon>
        <taxon>Pasteurellaceae</taxon>
        <taxon>Frederiksenia</taxon>
    </lineage>
</organism>
<dbReference type="NCBIfam" id="TIGR00236">
    <property type="entry name" value="wecB"/>
    <property type="match status" value="1"/>
</dbReference>
<dbReference type="FunFam" id="3.40.50.2000:FF:000043">
    <property type="entry name" value="UDP-N-acetylglucosamine 2-epimerase"/>
    <property type="match status" value="1"/>
</dbReference>
<dbReference type="InterPro" id="IPR003331">
    <property type="entry name" value="UDP_GlcNAc_Epimerase_2_dom"/>
</dbReference>
<evidence type="ECO:0000256" key="6">
    <source>
        <dbReference type="RuleBase" id="RU003513"/>
    </source>
</evidence>
<dbReference type="EMBL" id="CP015029">
    <property type="protein sequence ID" value="QIM65041.1"/>
    <property type="molecule type" value="Genomic_DNA"/>
</dbReference>
<protein>
    <recommendedName>
        <fullName evidence="5">UDP-N-acetylglucosamine 2-epimerase</fullName>
        <ecNumber evidence="4">5.1.3.14</ecNumber>
    </recommendedName>
</protein>
<proteinExistence type="inferred from homology"/>
<reference evidence="9 10" key="2">
    <citation type="submission" date="2018-11" db="EMBL/GenBank/DDBJ databases">
        <title>Genomic Encyclopedia of Type Strains, Phase IV (KMG-IV): sequencing the most valuable type-strain genomes for metagenomic binning, comparative biology and taxonomic classification.</title>
        <authorList>
            <person name="Goeker M."/>
        </authorList>
    </citation>
    <scope>NUCLEOTIDE SEQUENCE [LARGE SCALE GENOMIC DNA]</scope>
    <source>
        <strain evidence="9 10">DSM 25797</strain>
    </source>
</reference>
<reference evidence="8 11" key="1">
    <citation type="submission" date="2016-03" db="EMBL/GenBank/DDBJ databases">
        <authorList>
            <person name="Hansen M.J."/>
            <person name="Bojesen A.M."/>
            <person name="Planet P."/>
        </authorList>
    </citation>
    <scope>NUCLEOTIDE SEQUENCE [LARGE SCALE GENOMIC DNA]</scope>
    <source>
        <strain evidence="8 11">HPA 21</strain>
    </source>
</reference>
<name>A0AAE7C270_9PAST</name>
<evidence type="ECO:0000313" key="8">
    <source>
        <dbReference type="EMBL" id="QIM65041.1"/>
    </source>
</evidence>
<accession>A0AAE7C270</accession>
<evidence type="ECO:0000259" key="7">
    <source>
        <dbReference type="Pfam" id="PF02350"/>
    </source>
</evidence>
<keyword evidence="1 6" id="KW-0413">Isomerase</keyword>
<evidence type="ECO:0000313" key="11">
    <source>
        <dbReference type="Proteomes" id="UP000502287"/>
    </source>
</evidence>
<comment type="similarity">
    <text evidence="3 6">Belongs to the UDP-N-acetylglucosamine 2-epimerase family.</text>
</comment>
<dbReference type="InterPro" id="IPR029767">
    <property type="entry name" value="WecB-like"/>
</dbReference>
<feature type="domain" description="UDP-N-acetylglucosamine 2-epimerase" evidence="7">
    <location>
        <begin position="21"/>
        <end position="368"/>
    </location>
</feature>
<dbReference type="Proteomes" id="UP000276901">
    <property type="component" value="Unassembled WGS sequence"/>
</dbReference>
<evidence type="ECO:0000256" key="1">
    <source>
        <dbReference type="ARBA" id="ARBA00023235"/>
    </source>
</evidence>
<evidence type="ECO:0000256" key="4">
    <source>
        <dbReference type="ARBA" id="ARBA00038858"/>
    </source>
</evidence>
<dbReference type="KEGG" id="fcl:A4G17_06135"/>
<dbReference type="RefSeq" id="WP_123956436.1">
    <property type="nucleotide sequence ID" value="NZ_CP015029.1"/>
</dbReference>
<gene>
    <name evidence="8" type="ORF">A4G17_06135</name>
    <name evidence="9" type="ORF">EDC49_0941</name>
</gene>
<evidence type="ECO:0000313" key="9">
    <source>
        <dbReference type="EMBL" id="RPE96546.1"/>
    </source>
</evidence>
<evidence type="ECO:0000256" key="5">
    <source>
        <dbReference type="ARBA" id="ARBA00074883"/>
    </source>
</evidence>
<keyword evidence="10" id="KW-1185">Reference proteome</keyword>
<dbReference type="AlphaFoldDB" id="A0AAE7C270"/>
<evidence type="ECO:0000256" key="3">
    <source>
        <dbReference type="ARBA" id="ARBA00038209"/>
    </source>
</evidence>
<dbReference type="PANTHER" id="PTHR43174">
    <property type="entry name" value="UDP-N-ACETYLGLUCOSAMINE 2-EPIMERASE"/>
    <property type="match status" value="1"/>
</dbReference>
<dbReference type="GO" id="GO:0008761">
    <property type="term" value="F:UDP-N-acetylglucosamine 2-epimerase activity"/>
    <property type="evidence" value="ECO:0007669"/>
    <property type="project" value="UniProtKB-EC"/>
</dbReference>
<evidence type="ECO:0000313" key="10">
    <source>
        <dbReference type="Proteomes" id="UP000276901"/>
    </source>
</evidence>
<dbReference type="Proteomes" id="UP000502287">
    <property type="component" value="Chromosome"/>
</dbReference>
<dbReference type="Gene3D" id="3.40.50.2000">
    <property type="entry name" value="Glycogen Phosphorylase B"/>
    <property type="match status" value="2"/>
</dbReference>
<dbReference type="EMBL" id="RKQT01000001">
    <property type="protein sequence ID" value="RPE96546.1"/>
    <property type="molecule type" value="Genomic_DNA"/>
</dbReference>
<sequence length="372" mass="41888">MKILVVFGTRPEAIKLAPLIKELKKYNSIETSVCVTGQHREMLDQVLDLFEIKPNYDLNIMKESQSLETITTKIIENISPILDSIKPDWVIVHGDTSTTFAASLAAFYKKVKIAHIEAGLRTYNNYSPYPEEANRRLTSVLTTLHFSPTEEAKNNLLAEHIPSETIFVTGNTVIDALLLMKGKLGSNVIEIEMKQHFPFIDNSRKLILITAHRRENQQEGIYNIAKAISLLASQHPALQFVLPLHLNPAIRMPLQNKLENQSNIYLIEPQEYLPFIYLMSKAHIILTDSGGIQEEAPSLGKPVLVMRDTTERPEAIKAGTIKLIGSNTNDIVDNFNLLYNNKNEHSRMSQAKNPYGDGTASEKIVQLLISYN</sequence>
<evidence type="ECO:0000256" key="2">
    <source>
        <dbReference type="ARBA" id="ARBA00036080"/>
    </source>
</evidence>
<dbReference type="EC" id="5.1.3.14" evidence="4"/>
<dbReference type="Pfam" id="PF02350">
    <property type="entry name" value="Epimerase_2"/>
    <property type="match status" value="1"/>
</dbReference>
<comment type="catalytic activity">
    <reaction evidence="2">
        <text>UDP-N-acetyl-alpha-D-glucosamine = UDP-N-acetyl-alpha-D-mannosamine</text>
        <dbReference type="Rhea" id="RHEA:17213"/>
        <dbReference type="ChEBI" id="CHEBI:57705"/>
        <dbReference type="ChEBI" id="CHEBI:68623"/>
        <dbReference type="EC" id="5.1.3.14"/>
    </reaction>
</comment>
<dbReference type="PANTHER" id="PTHR43174:SF2">
    <property type="entry name" value="UDP-N-ACETYLGLUCOSAMINE 2-EPIMERASE"/>
    <property type="match status" value="1"/>
</dbReference>
<dbReference type="CDD" id="cd03786">
    <property type="entry name" value="GTB_UDP-GlcNAc_2-Epimerase"/>
    <property type="match status" value="1"/>
</dbReference>
<dbReference type="SUPFAM" id="SSF53756">
    <property type="entry name" value="UDP-Glycosyltransferase/glycogen phosphorylase"/>
    <property type="match status" value="1"/>
</dbReference>